<comment type="caution">
    <text evidence="2">The sequence shown here is derived from an EMBL/GenBank/DDBJ whole genome shotgun (WGS) entry which is preliminary data.</text>
</comment>
<keyword evidence="3" id="KW-1185">Reference proteome</keyword>
<evidence type="ECO:0008006" key="4">
    <source>
        <dbReference type="Google" id="ProtNLM"/>
    </source>
</evidence>
<organism evidence="2 3">
    <name type="scientific">Amphibacillus indicireducens</name>
    <dbReference type="NCBI Taxonomy" id="1076330"/>
    <lineage>
        <taxon>Bacteria</taxon>
        <taxon>Bacillati</taxon>
        <taxon>Bacillota</taxon>
        <taxon>Bacilli</taxon>
        <taxon>Bacillales</taxon>
        <taxon>Bacillaceae</taxon>
        <taxon>Amphibacillus</taxon>
    </lineage>
</organism>
<name>A0ABP7V7V7_9BACI</name>
<reference evidence="3" key="1">
    <citation type="journal article" date="2019" name="Int. J. Syst. Evol. Microbiol.">
        <title>The Global Catalogue of Microorganisms (GCM) 10K type strain sequencing project: providing services to taxonomists for standard genome sequencing and annotation.</title>
        <authorList>
            <consortium name="The Broad Institute Genomics Platform"/>
            <consortium name="The Broad Institute Genome Sequencing Center for Infectious Disease"/>
            <person name="Wu L."/>
            <person name="Ma J."/>
        </authorList>
    </citation>
    <scope>NUCLEOTIDE SEQUENCE [LARGE SCALE GENOMIC DNA]</scope>
    <source>
        <strain evidence="3">JCM 17250</strain>
    </source>
</reference>
<evidence type="ECO:0000313" key="2">
    <source>
        <dbReference type="EMBL" id="GAA4061487.1"/>
    </source>
</evidence>
<dbReference type="Proteomes" id="UP001501734">
    <property type="component" value="Unassembled WGS sequence"/>
</dbReference>
<evidence type="ECO:0000313" key="3">
    <source>
        <dbReference type="Proteomes" id="UP001501734"/>
    </source>
</evidence>
<feature type="chain" id="PRO_5045511510" description="CBM6 domain-containing protein" evidence="1">
    <location>
        <begin position="25"/>
        <end position="159"/>
    </location>
</feature>
<dbReference type="EMBL" id="BAABDL010000026">
    <property type="protein sequence ID" value="GAA4061487.1"/>
    <property type="molecule type" value="Genomic_DNA"/>
</dbReference>
<proteinExistence type="predicted"/>
<dbReference type="RefSeq" id="WP_344910115.1">
    <property type="nucleotide sequence ID" value="NZ_BAABDL010000026.1"/>
</dbReference>
<feature type="signal peptide" evidence="1">
    <location>
        <begin position="1"/>
        <end position="24"/>
    </location>
</feature>
<keyword evidence="1" id="KW-0732">Signal</keyword>
<accession>A0ABP7V7V7</accession>
<sequence length="159" mass="18388">MKKILLIIAFSLLGFTLTTQSILAKEIEEGIEFEVKYFETYEELQEYKASKEEISIAPYQTRLNYHFGATSFSNYVDVRNGFAFYNLSSADIESLDRKSYEIRIYDSQDNYVGKAVSPAVSGWIHTDFTVLPRGKSYKLRFYNPGSGTMRLVQGDIRYY</sequence>
<protein>
    <recommendedName>
        <fullName evidence="4">CBM6 domain-containing protein</fullName>
    </recommendedName>
</protein>
<gene>
    <name evidence="2" type="ORF">GCM10022410_05620</name>
</gene>
<evidence type="ECO:0000256" key="1">
    <source>
        <dbReference type="SAM" id="SignalP"/>
    </source>
</evidence>